<protein>
    <submittedName>
        <fullName evidence="9">Choline dehydrogenase</fullName>
    </submittedName>
</protein>
<keyword evidence="10" id="KW-1185">Reference proteome</keyword>
<evidence type="ECO:0000313" key="9">
    <source>
        <dbReference type="EMBL" id="SNT73877.1"/>
    </source>
</evidence>
<feature type="binding site" evidence="5">
    <location>
        <position position="85"/>
    </location>
    <ligand>
        <name>FAD</name>
        <dbReference type="ChEBI" id="CHEBI:57692"/>
    </ligand>
</feature>
<dbReference type="GO" id="GO:0050660">
    <property type="term" value="F:flavin adenine dinucleotide binding"/>
    <property type="evidence" value="ECO:0007669"/>
    <property type="project" value="InterPro"/>
</dbReference>
<keyword evidence="3 6" id="KW-0285">Flavoprotein</keyword>
<dbReference type="SUPFAM" id="SSF54373">
    <property type="entry name" value="FAD-linked reductases, C-terminal domain"/>
    <property type="match status" value="1"/>
</dbReference>
<feature type="binding site" evidence="5">
    <location>
        <position position="222"/>
    </location>
    <ligand>
        <name>FAD</name>
        <dbReference type="ChEBI" id="CHEBI:57692"/>
    </ligand>
</feature>
<dbReference type="InterPro" id="IPR036188">
    <property type="entry name" value="FAD/NAD-bd_sf"/>
</dbReference>
<keyword evidence="4 5" id="KW-0274">FAD</keyword>
<dbReference type="OrthoDB" id="9785276at2"/>
<evidence type="ECO:0000256" key="2">
    <source>
        <dbReference type="ARBA" id="ARBA00010790"/>
    </source>
</evidence>
<comment type="similarity">
    <text evidence="2 6">Belongs to the GMC oxidoreductase family.</text>
</comment>
<dbReference type="Pfam" id="PF05199">
    <property type="entry name" value="GMC_oxred_C"/>
    <property type="match status" value="1"/>
</dbReference>
<evidence type="ECO:0000256" key="5">
    <source>
        <dbReference type="PIRSR" id="PIRSR000137-2"/>
    </source>
</evidence>
<dbReference type="InterPro" id="IPR007867">
    <property type="entry name" value="GMC_OxRtase_C"/>
</dbReference>
<evidence type="ECO:0000259" key="7">
    <source>
        <dbReference type="PROSITE" id="PS00623"/>
    </source>
</evidence>
<gene>
    <name evidence="9" type="ORF">SAMN05444959_10657</name>
</gene>
<proteinExistence type="inferred from homology"/>
<dbReference type="InterPro" id="IPR000172">
    <property type="entry name" value="GMC_OxRdtase_N"/>
</dbReference>
<evidence type="ECO:0000256" key="3">
    <source>
        <dbReference type="ARBA" id="ARBA00022630"/>
    </source>
</evidence>
<dbReference type="Gene3D" id="3.50.50.60">
    <property type="entry name" value="FAD/NAD(P)-binding domain"/>
    <property type="match status" value="1"/>
</dbReference>
<dbReference type="PROSITE" id="PS00623">
    <property type="entry name" value="GMC_OXRED_1"/>
    <property type="match status" value="1"/>
</dbReference>
<dbReference type="EMBL" id="FZQB01000006">
    <property type="protein sequence ID" value="SNT73877.1"/>
    <property type="molecule type" value="Genomic_DNA"/>
</dbReference>
<dbReference type="RefSeq" id="WP_089344248.1">
    <property type="nucleotide sequence ID" value="NZ_CP067130.1"/>
</dbReference>
<dbReference type="PANTHER" id="PTHR11552">
    <property type="entry name" value="GLUCOSE-METHANOL-CHOLINE GMC OXIDOREDUCTASE"/>
    <property type="match status" value="1"/>
</dbReference>
<reference evidence="9 10" key="1">
    <citation type="submission" date="2017-07" db="EMBL/GenBank/DDBJ databases">
        <authorList>
            <person name="Sun Z.S."/>
            <person name="Albrecht U."/>
            <person name="Echele G."/>
            <person name="Lee C.C."/>
        </authorList>
    </citation>
    <scope>NUCLEOTIDE SEQUENCE [LARGE SCALE GENOMIC DNA]</scope>
    <source>
        <strain evidence="9 10">DSM 14827</strain>
    </source>
</reference>
<feature type="domain" description="Glucose-methanol-choline oxidoreductase N-terminal" evidence="8">
    <location>
        <begin position="257"/>
        <end position="271"/>
    </location>
</feature>
<comment type="cofactor">
    <cofactor evidence="1 5">
        <name>FAD</name>
        <dbReference type="ChEBI" id="CHEBI:57692"/>
    </cofactor>
</comment>
<dbReference type="PIRSF" id="PIRSF000137">
    <property type="entry name" value="Alcohol_oxidase"/>
    <property type="match status" value="1"/>
</dbReference>
<sequence length="538" mass="58381">MPEDDYDFILVGAGSAGCVLADRLTRNGRFSVLLLEAGGSDARFWIKIPIGYAINYANPALNWGYHTEADEGLSGRSSYWPRGRVIGGSSSINAMAYVRGQARDFEDWVAAGADGWGWPAVQRIYDAMETPSGHEAAGRATAGGPVWVQDLSDQMHPFSARFLTAARQAGFDVMDDMNREGGEGLGYYRSNVRRGRRWSAADAFLRPAMKRSTLRVITHAHVSRLEFNGPKVVGLSFEQHGRSRRVTARREVILSAGAINSPQILQLSGIGPARLLKSRGIPLRHDLPQVGQGLQDHLAITHQFTANRETLNNILGNRLGRLRAGLRYVLTRRGPLSVPVNQVGGFVRSGPDVAAPDLQLFCNPASYRITSEGGIEMDRNGGYLISAQVCRPSSRGSVCIRSPDHRDAPAIRPNSLATEQDRKAAIRAGRVIRALAQTPEMKSVTRAPKRASFAAMDDAALLQDFRDRAATVYHPSCTCRMGNDAGDSVVNARLQVHGVPGLRVVDASAFPNITSGNTNAPTMMLAMRAAEMILQDAG</sequence>
<dbReference type="AlphaFoldDB" id="A0A239PW02"/>
<evidence type="ECO:0000256" key="1">
    <source>
        <dbReference type="ARBA" id="ARBA00001974"/>
    </source>
</evidence>
<dbReference type="GO" id="GO:0016614">
    <property type="term" value="F:oxidoreductase activity, acting on CH-OH group of donors"/>
    <property type="evidence" value="ECO:0007669"/>
    <property type="project" value="InterPro"/>
</dbReference>
<evidence type="ECO:0000256" key="6">
    <source>
        <dbReference type="RuleBase" id="RU003968"/>
    </source>
</evidence>
<dbReference type="PROSITE" id="PS00624">
    <property type="entry name" value="GMC_OXRED_2"/>
    <property type="match status" value="1"/>
</dbReference>
<organism evidence="9 10">
    <name type="scientific">Paracoccus seriniphilus</name>
    <dbReference type="NCBI Taxonomy" id="184748"/>
    <lineage>
        <taxon>Bacteria</taxon>
        <taxon>Pseudomonadati</taxon>
        <taxon>Pseudomonadota</taxon>
        <taxon>Alphaproteobacteria</taxon>
        <taxon>Rhodobacterales</taxon>
        <taxon>Paracoccaceae</taxon>
        <taxon>Paracoccus</taxon>
    </lineage>
</organism>
<dbReference type="Gene3D" id="3.30.560.10">
    <property type="entry name" value="Glucose Oxidase, domain 3"/>
    <property type="match status" value="1"/>
</dbReference>
<accession>A0A239PW02</accession>
<dbReference type="InterPro" id="IPR012132">
    <property type="entry name" value="GMC_OxRdtase"/>
</dbReference>
<dbReference type="PANTHER" id="PTHR11552:SF147">
    <property type="entry name" value="CHOLINE DEHYDROGENASE, MITOCHONDRIAL"/>
    <property type="match status" value="1"/>
</dbReference>
<evidence type="ECO:0000256" key="4">
    <source>
        <dbReference type="ARBA" id="ARBA00022827"/>
    </source>
</evidence>
<dbReference type="Proteomes" id="UP000198307">
    <property type="component" value="Unassembled WGS sequence"/>
</dbReference>
<dbReference type="SUPFAM" id="SSF51905">
    <property type="entry name" value="FAD/NAD(P)-binding domain"/>
    <property type="match status" value="1"/>
</dbReference>
<evidence type="ECO:0000259" key="8">
    <source>
        <dbReference type="PROSITE" id="PS00624"/>
    </source>
</evidence>
<evidence type="ECO:0000313" key="10">
    <source>
        <dbReference type="Proteomes" id="UP000198307"/>
    </source>
</evidence>
<feature type="domain" description="Glucose-methanol-choline oxidoreductase N-terminal" evidence="7">
    <location>
        <begin position="83"/>
        <end position="106"/>
    </location>
</feature>
<dbReference type="Pfam" id="PF00732">
    <property type="entry name" value="GMC_oxred_N"/>
    <property type="match status" value="1"/>
</dbReference>
<name>A0A239PW02_9RHOB</name>